<accession>A0ACC2HZD2</accession>
<evidence type="ECO:0000313" key="2">
    <source>
        <dbReference type="Proteomes" id="UP001153331"/>
    </source>
</evidence>
<sequence>MESNPRVDLVVKYHLLAFNVVVFTAITSQHPIRGKKITENRARLAREYVAHFAVPTTGAELNNHPSYRSEMQELYRKNFPVWSRHFDVFSCVLDRKMQDDLDRELFKPQNHDLRDELDMINIPARQISRQTGQVGFSTDERTLFEKFRQWLRELADFRSPILWAMQYVEDWLIEFAAWLLPSLIQLINDVPSVVNMVIESGSRAQTIILETIPQLRVIPYFILNLRIPDAFGSSRSVIEIMLVLASRKKSDIPSRRSYNSAMGLAHSLRQ</sequence>
<comment type="caution">
    <text evidence="1">The sequence shown here is derived from an EMBL/GenBank/DDBJ whole genome shotgun (WGS) entry which is preliminary data.</text>
</comment>
<name>A0ACC2HZD2_9PLEO</name>
<proteinExistence type="predicted"/>
<dbReference type="Proteomes" id="UP001153331">
    <property type="component" value="Unassembled WGS sequence"/>
</dbReference>
<evidence type="ECO:0000313" key="1">
    <source>
        <dbReference type="EMBL" id="KAJ8108437.1"/>
    </source>
</evidence>
<gene>
    <name evidence="1" type="ORF">OPT61_g8174</name>
</gene>
<reference evidence="1" key="1">
    <citation type="submission" date="2022-11" db="EMBL/GenBank/DDBJ databases">
        <title>Genome Sequence of Boeremia exigua.</title>
        <authorList>
            <person name="Buettner E."/>
        </authorList>
    </citation>
    <scope>NUCLEOTIDE SEQUENCE</scope>
    <source>
        <strain evidence="1">CU02</strain>
    </source>
</reference>
<dbReference type="EMBL" id="JAPHNI010000749">
    <property type="protein sequence ID" value="KAJ8108437.1"/>
    <property type="molecule type" value="Genomic_DNA"/>
</dbReference>
<keyword evidence="2" id="KW-1185">Reference proteome</keyword>
<organism evidence="1 2">
    <name type="scientific">Boeremia exigua</name>
    <dbReference type="NCBI Taxonomy" id="749465"/>
    <lineage>
        <taxon>Eukaryota</taxon>
        <taxon>Fungi</taxon>
        <taxon>Dikarya</taxon>
        <taxon>Ascomycota</taxon>
        <taxon>Pezizomycotina</taxon>
        <taxon>Dothideomycetes</taxon>
        <taxon>Pleosporomycetidae</taxon>
        <taxon>Pleosporales</taxon>
        <taxon>Pleosporineae</taxon>
        <taxon>Didymellaceae</taxon>
        <taxon>Boeremia</taxon>
    </lineage>
</organism>
<protein>
    <submittedName>
        <fullName evidence="1">Uncharacterized protein</fullName>
    </submittedName>
</protein>